<evidence type="ECO:0008006" key="3">
    <source>
        <dbReference type="Google" id="ProtNLM"/>
    </source>
</evidence>
<gene>
    <name evidence="1" type="ORF">NCTC10476_03693</name>
</gene>
<keyword evidence="2" id="KW-1185">Reference proteome</keyword>
<protein>
    <recommendedName>
        <fullName evidence="3">DNA-binding protein</fullName>
    </recommendedName>
</protein>
<dbReference type="EMBL" id="UHJG01000004">
    <property type="protein sequence ID" value="SUQ37563.1"/>
    <property type="molecule type" value="Genomic_DNA"/>
</dbReference>
<sequence>MTTVHEKQRNKTADAENKINVLAAERFRDIVTDYAGSIGTGVTPISIESMGKTDPVFVLEMLNSIFKDKALNALTPEKKKLFRRQYSKAIFLNTLREHGGVLSSAEVAKEIGKSKVTVKTRKDNNKLLALNLDGEFFYPVFQFVKEKEKENSNSSVLKGMDELIPLLQNFSDRMKYSFFMKKRNTTLDGLNPKGREFTVAQLLKEKPNEIVMNELKRLARLEGTQDPA</sequence>
<dbReference type="AlphaFoldDB" id="A0A0A8VBI5"/>
<dbReference type="GeneID" id="66881258"/>
<dbReference type="Proteomes" id="UP000255169">
    <property type="component" value="Unassembled WGS sequence"/>
</dbReference>
<evidence type="ECO:0000313" key="2">
    <source>
        <dbReference type="Proteomes" id="UP000255169"/>
    </source>
</evidence>
<dbReference type="RefSeq" id="WP_004723270.1">
    <property type="nucleotide sequence ID" value="NZ_CCYO01000019.1"/>
</dbReference>
<accession>A0A0A8VBI5</accession>
<organism evidence="1 2">
    <name type="scientific">Yersinia ruckeri</name>
    <dbReference type="NCBI Taxonomy" id="29486"/>
    <lineage>
        <taxon>Bacteria</taxon>
        <taxon>Pseudomonadati</taxon>
        <taxon>Pseudomonadota</taxon>
        <taxon>Gammaproteobacteria</taxon>
        <taxon>Enterobacterales</taxon>
        <taxon>Yersiniaceae</taxon>
        <taxon>Yersinia</taxon>
    </lineage>
</organism>
<evidence type="ECO:0000313" key="1">
    <source>
        <dbReference type="EMBL" id="SUQ37563.1"/>
    </source>
</evidence>
<proteinExistence type="predicted"/>
<name>A0A0A8VBI5_YERRU</name>
<reference evidence="1 2" key="1">
    <citation type="submission" date="2018-06" db="EMBL/GenBank/DDBJ databases">
        <authorList>
            <consortium name="Pathogen Informatics"/>
            <person name="Doyle S."/>
        </authorList>
    </citation>
    <scope>NUCLEOTIDE SEQUENCE [LARGE SCALE GENOMIC DNA]</scope>
    <source>
        <strain evidence="1 2">NCTC10476</strain>
    </source>
</reference>
<dbReference type="OrthoDB" id="6453840at2"/>